<name>A0ABD5F547_ENTAV</name>
<sequence>MTDKIKELEEQLAQARLEEEKNISKTEGFEIVIFDDDMENLKEIKVSPIELTEKSKANIMKAAGDLGDNLEEIETIADKLDATVGNWLKLLTLIDDPLKAIISEMFKLDTEIVATLPNLELLGLIFTGNPWIDSKAGKLAKELDFISKKHKENS</sequence>
<evidence type="ECO:0000313" key="1">
    <source>
        <dbReference type="EMBL" id="MDT2513346.1"/>
    </source>
</evidence>
<dbReference type="Proteomes" id="UP001264335">
    <property type="component" value="Unassembled WGS sequence"/>
</dbReference>
<protein>
    <submittedName>
        <fullName evidence="1">Uncharacterized protein</fullName>
    </submittedName>
</protein>
<evidence type="ECO:0000313" key="2">
    <source>
        <dbReference type="Proteomes" id="UP001264335"/>
    </source>
</evidence>
<dbReference type="EMBL" id="JARPWY010000006">
    <property type="protein sequence ID" value="MDT2513346.1"/>
    <property type="molecule type" value="Genomic_DNA"/>
</dbReference>
<accession>A0ABD5F547</accession>
<reference evidence="1 2" key="1">
    <citation type="submission" date="2023-03" db="EMBL/GenBank/DDBJ databases">
        <authorList>
            <person name="Shen W."/>
            <person name="Cai J."/>
        </authorList>
    </citation>
    <scope>NUCLEOTIDE SEQUENCE [LARGE SCALE GENOMIC DNA]</scope>
    <source>
        <strain evidence="1 2">Y2</strain>
    </source>
</reference>
<organism evidence="1 2">
    <name type="scientific">Enterococcus avium</name>
    <name type="common">Streptococcus avium</name>
    <dbReference type="NCBI Taxonomy" id="33945"/>
    <lineage>
        <taxon>Bacteria</taxon>
        <taxon>Bacillati</taxon>
        <taxon>Bacillota</taxon>
        <taxon>Bacilli</taxon>
        <taxon>Lactobacillales</taxon>
        <taxon>Enterococcaceae</taxon>
        <taxon>Enterococcus</taxon>
    </lineage>
</organism>
<comment type="caution">
    <text evidence="1">The sequence shown here is derived from an EMBL/GenBank/DDBJ whole genome shotgun (WGS) entry which is preliminary data.</text>
</comment>
<dbReference type="AlphaFoldDB" id="A0ABD5F547"/>
<proteinExistence type="predicted"/>
<dbReference type="RefSeq" id="WP_311924176.1">
    <property type="nucleotide sequence ID" value="NZ_JARPWV010000038.1"/>
</dbReference>
<gene>
    <name evidence="1" type="ORF">P7D79_03760</name>
</gene>